<proteinExistence type="predicted"/>
<dbReference type="Pfam" id="PF00144">
    <property type="entry name" value="Beta-lactamase"/>
    <property type="match status" value="1"/>
</dbReference>
<dbReference type="PANTHER" id="PTHR46825:SF8">
    <property type="entry name" value="BETA-LACTAMASE-RELATED"/>
    <property type="match status" value="1"/>
</dbReference>
<sequence length="484" mass="53692">MTHFAQNHRSRWKTITRLVVIFCLPVLSALPVIAQTGRLKALIQVKDTLVARYNRGDFDAFYELADTSFSHYISRPQLTEFLRSQKNNGKIVATTLLADSSNGRTYFRVSFDLRDMTMVLRTTSDGKFTTFGLSNLPAPRLPYLPVIPCNNPLKTPLDRIVDSVAREYFRNPNHTALSIGFRIGGKSYRYHYGELKKGSGKLPDDATGYEIGSITKTITATLLARAVLEKRLALNDDIRKYLPGDYPDLAWHGSAIKIQDLANHTSGLPTLPGNFERQSPFIHMQSYAHYTETLFWQALKQFRPDTLPGTRFSYSNMGFAVLGSILERIYGKPYRSILKTALNLPMPHTLNGFSSGRRASGYSENGREVPASALGLFDAAGGICSSLQEMLHYVDAQLTETDPAIRLTHVPTTNTVRLSWGVLTLPSGGRMIQHSGSTGGFTSNVTLYPEKQKGMVILTNTKSNVGPVVIALSKWLSDESSTGK</sequence>
<dbReference type="RefSeq" id="WP_093198010.1">
    <property type="nucleotide sequence ID" value="NZ_FNGS01000002.1"/>
</dbReference>
<dbReference type="PANTHER" id="PTHR46825">
    <property type="entry name" value="D-ALANYL-D-ALANINE-CARBOXYPEPTIDASE/ENDOPEPTIDASE AMPH"/>
    <property type="match status" value="1"/>
</dbReference>
<dbReference type="InterPro" id="IPR050491">
    <property type="entry name" value="AmpC-like"/>
</dbReference>
<name>A0A1G9JTP2_9BACT</name>
<dbReference type="Gene3D" id="3.40.710.10">
    <property type="entry name" value="DD-peptidase/beta-lactamase superfamily"/>
    <property type="match status" value="1"/>
</dbReference>
<organism evidence="2 3">
    <name type="scientific">Siphonobacter aquaeclarae</name>
    <dbReference type="NCBI Taxonomy" id="563176"/>
    <lineage>
        <taxon>Bacteria</taxon>
        <taxon>Pseudomonadati</taxon>
        <taxon>Bacteroidota</taxon>
        <taxon>Cytophagia</taxon>
        <taxon>Cytophagales</taxon>
        <taxon>Cytophagaceae</taxon>
        <taxon>Siphonobacter</taxon>
    </lineage>
</organism>
<feature type="domain" description="Beta-lactamase-related" evidence="1">
    <location>
        <begin position="175"/>
        <end position="464"/>
    </location>
</feature>
<dbReference type="Proteomes" id="UP000198901">
    <property type="component" value="Unassembled WGS sequence"/>
</dbReference>
<keyword evidence="3" id="KW-1185">Reference proteome</keyword>
<gene>
    <name evidence="2" type="ORF">SAMN04488090_0757</name>
</gene>
<evidence type="ECO:0000259" key="1">
    <source>
        <dbReference type="Pfam" id="PF00144"/>
    </source>
</evidence>
<protein>
    <submittedName>
        <fullName evidence="2">CubicO group peptidase, beta-lactamase class C family</fullName>
    </submittedName>
</protein>
<dbReference type="InterPro" id="IPR001466">
    <property type="entry name" value="Beta-lactam-related"/>
</dbReference>
<dbReference type="EMBL" id="FNGS01000002">
    <property type="protein sequence ID" value="SDL40897.1"/>
    <property type="molecule type" value="Genomic_DNA"/>
</dbReference>
<dbReference type="InterPro" id="IPR012338">
    <property type="entry name" value="Beta-lactam/transpept-like"/>
</dbReference>
<dbReference type="SUPFAM" id="SSF56601">
    <property type="entry name" value="beta-lactamase/transpeptidase-like"/>
    <property type="match status" value="1"/>
</dbReference>
<dbReference type="AlphaFoldDB" id="A0A1G9JTP2"/>
<reference evidence="2 3" key="1">
    <citation type="submission" date="2016-10" db="EMBL/GenBank/DDBJ databases">
        <authorList>
            <person name="de Groot N.N."/>
        </authorList>
    </citation>
    <scope>NUCLEOTIDE SEQUENCE [LARGE SCALE GENOMIC DNA]</scope>
    <source>
        <strain evidence="2 3">DSM 21668</strain>
    </source>
</reference>
<dbReference type="STRING" id="563176.SAMN04488090_0757"/>
<evidence type="ECO:0000313" key="2">
    <source>
        <dbReference type="EMBL" id="SDL40897.1"/>
    </source>
</evidence>
<accession>A0A1G9JTP2</accession>
<dbReference type="OrthoDB" id="9793489at2"/>
<evidence type="ECO:0000313" key="3">
    <source>
        <dbReference type="Proteomes" id="UP000198901"/>
    </source>
</evidence>